<keyword evidence="4" id="KW-0862">Zinc</keyword>
<dbReference type="NCBIfam" id="NF000642">
    <property type="entry name" value="PRK00024.1"/>
    <property type="match status" value="1"/>
</dbReference>
<dbReference type="PANTHER" id="PTHR30471:SF3">
    <property type="entry name" value="UPF0758 PROTEIN YEES-RELATED"/>
    <property type="match status" value="1"/>
</dbReference>
<dbReference type="InterPro" id="IPR001405">
    <property type="entry name" value="UPF0758"/>
</dbReference>
<dbReference type="PROSITE" id="PS01302">
    <property type="entry name" value="UPF0758"/>
    <property type="match status" value="1"/>
</dbReference>
<dbReference type="PANTHER" id="PTHR30471">
    <property type="entry name" value="DNA REPAIR PROTEIN RADC"/>
    <property type="match status" value="1"/>
</dbReference>
<keyword evidence="1" id="KW-0645">Protease</keyword>
<evidence type="ECO:0000313" key="9">
    <source>
        <dbReference type="Proteomes" id="UP000708576"/>
    </source>
</evidence>
<keyword evidence="9" id="KW-1185">Reference proteome</keyword>
<dbReference type="InterPro" id="IPR025657">
    <property type="entry name" value="RadC_JAB"/>
</dbReference>
<evidence type="ECO:0000256" key="3">
    <source>
        <dbReference type="ARBA" id="ARBA00022801"/>
    </source>
</evidence>
<sequence>MKPYQHLSIKEWALEDRPREKLLEKGLSSLSDAELLAIILGSGSSKQSAVDLAKEILKDCNNNLNDLGKKTVSDLKGSYHGVGDAKAINVVACLELGRRRKLQDPRQRIKITQSKDVYDIFQPVLGDLPHEEFWVLLLNRSNKVITRYKISQGGIAGTVIDVRLILKSAIDNLASSIILCHNHPSGNIQPSDMDRQITQKMKEAGKIMDIPVLDHVIITESAYYSFADEGEM</sequence>
<dbReference type="EMBL" id="JAGUCO010000004">
    <property type="protein sequence ID" value="MBS2098234.1"/>
    <property type="molecule type" value="Genomic_DNA"/>
</dbReference>
<evidence type="ECO:0000259" key="7">
    <source>
        <dbReference type="PROSITE" id="PS50249"/>
    </source>
</evidence>
<dbReference type="PROSITE" id="PS50249">
    <property type="entry name" value="MPN"/>
    <property type="match status" value="1"/>
</dbReference>
<gene>
    <name evidence="8" type="primary">radC</name>
    <name evidence="8" type="ORF">KEM10_08060</name>
</gene>
<keyword evidence="2" id="KW-0479">Metal-binding</keyword>
<dbReference type="Proteomes" id="UP000708576">
    <property type="component" value="Unassembled WGS sequence"/>
</dbReference>
<feature type="domain" description="MPN" evidence="7">
    <location>
        <begin position="110"/>
        <end position="232"/>
    </location>
</feature>
<comment type="similarity">
    <text evidence="6">Belongs to the UPF0758 family.</text>
</comment>
<reference evidence="8 9" key="1">
    <citation type="journal article" date="2015" name="Int. J. Syst. Evol. Microbiol.">
        <title>Carboxylicivirga linearis sp. nov., isolated from a sea cucumber culture pond.</title>
        <authorList>
            <person name="Wang F.Q."/>
            <person name="Zhou Y.X."/>
            <person name="Lin X.Z."/>
            <person name="Chen G.J."/>
            <person name="Du Z.J."/>
        </authorList>
    </citation>
    <scope>NUCLEOTIDE SEQUENCE [LARGE SCALE GENOMIC DNA]</scope>
    <source>
        <strain evidence="8 9">FB218</strain>
    </source>
</reference>
<evidence type="ECO:0000256" key="5">
    <source>
        <dbReference type="ARBA" id="ARBA00023049"/>
    </source>
</evidence>
<protein>
    <submittedName>
        <fullName evidence="8">DNA repair protein RadC</fullName>
    </submittedName>
</protein>
<evidence type="ECO:0000256" key="6">
    <source>
        <dbReference type="RuleBase" id="RU003797"/>
    </source>
</evidence>
<dbReference type="Pfam" id="PF04002">
    <property type="entry name" value="RadC"/>
    <property type="match status" value="1"/>
</dbReference>
<name>A0ABS5JTJ4_9BACT</name>
<accession>A0ABS5JTJ4</accession>
<evidence type="ECO:0000256" key="2">
    <source>
        <dbReference type="ARBA" id="ARBA00022723"/>
    </source>
</evidence>
<dbReference type="Gene3D" id="3.40.140.10">
    <property type="entry name" value="Cytidine Deaminase, domain 2"/>
    <property type="match status" value="1"/>
</dbReference>
<dbReference type="NCBIfam" id="TIGR00608">
    <property type="entry name" value="radc"/>
    <property type="match status" value="1"/>
</dbReference>
<dbReference type="InterPro" id="IPR020891">
    <property type="entry name" value="UPF0758_CS"/>
</dbReference>
<comment type="caution">
    <text evidence="8">The sequence shown here is derived from an EMBL/GenBank/DDBJ whole genome shotgun (WGS) entry which is preliminary data.</text>
</comment>
<evidence type="ECO:0000313" key="8">
    <source>
        <dbReference type="EMBL" id="MBS2098234.1"/>
    </source>
</evidence>
<evidence type="ECO:0000256" key="1">
    <source>
        <dbReference type="ARBA" id="ARBA00022670"/>
    </source>
</evidence>
<dbReference type="RefSeq" id="WP_212215480.1">
    <property type="nucleotide sequence ID" value="NZ_JAGUCO010000004.1"/>
</dbReference>
<organism evidence="8 9">
    <name type="scientific">Carboxylicivirga linearis</name>
    <dbReference type="NCBI Taxonomy" id="1628157"/>
    <lineage>
        <taxon>Bacteria</taxon>
        <taxon>Pseudomonadati</taxon>
        <taxon>Bacteroidota</taxon>
        <taxon>Bacteroidia</taxon>
        <taxon>Marinilabiliales</taxon>
        <taxon>Marinilabiliaceae</taxon>
        <taxon>Carboxylicivirga</taxon>
    </lineage>
</organism>
<keyword evidence="5" id="KW-0482">Metalloprotease</keyword>
<evidence type="ECO:0000256" key="4">
    <source>
        <dbReference type="ARBA" id="ARBA00022833"/>
    </source>
</evidence>
<keyword evidence="3" id="KW-0378">Hydrolase</keyword>
<proteinExistence type="inferred from homology"/>
<dbReference type="SUPFAM" id="SSF102712">
    <property type="entry name" value="JAB1/MPN domain"/>
    <property type="match status" value="1"/>
</dbReference>
<dbReference type="CDD" id="cd08071">
    <property type="entry name" value="MPN_DUF2466"/>
    <property type="match status" value="1"/>
</dbReference>
<dbReference type="InterPro" id="IPR046778">
    <property type="entry name" value="UPF0758_N"/>
</dbReference>
<dbReference type="Pfam" id="PF20582">
    <property type="entry name" value="UPF0758_N"/>
    <property type="match status" value="1"/>
</dbReference>
<dbReference type="InterPro" id="IPR037518">
    <property type="entry name" value="MPN"/>
</dbReference>